<proteinExistence type="predicted"/>
<dbReference type="EMBL" id="CP096115">
    <property type="protein sequence ID" value="UUX93170.1"/>
    <property type="molecule type" value="Genomic_DNA"/>
</dbReference>
<accession>A0A9E7PMV4</accession>
<dbReference type="Proteomes" id="UP001060368">
    <property type="component" value="Chromosome"/>
</dbReference>
<dbReference type="PROSITE" id="PS51257">
    <property type="entry name" value="PROKAR_LIPOPROTEIN"/>
    <property type="match status" value="1"/>
</dbReference>
<dbReference type="RefSeq" id="WP_257743310.1">
    <property type="nucleotide sequence ID" value="NZ_CP096115.1"/>
</dbReference>
<name>A0A9E7PMV4_9EURY</name>
<sequence length="49" mass="5410">MVKPEIPAFIAGIVSCDGCGVQKIYINQVEILYDSILKPDRSRSESVNI</sequence>
<protein>
    <submittedName>
        <fullName evidence="1">Uncharacterized protein</fullName>
    </submittedName>
</protein>
<reference evidence="1" key="1">
    <citation type="submission" date="2022-04" db="EMBL/GenBank/DDBJ databases">
        <title>Complete genome of Methanoplanus endosymbiosus DSM 3599.</title>
        <authorList>
            <person name="Chen S.-C."/>
            <person name="You Y.-T."/>
            <person name="Zhou Y.-Z."/>
            <person name="Lai M.-C."/>
        </authorList>
    </citation>
    <scope>NUCLEOTIDE SEQUENCE</scope>
    <source>
        <strain evidence="1">DSM 3599</strain>
    </source>
</reference>
<dbReference type="GeneID" id="74306698"/>
<gene>
    <name evidence="1" type="ORF">L6E24_03345</name>
</gene>
<keyword evidence="2" id="KW-1185">Reference proteome</keyword>
<dbReference type="KEGG" id="mend:L6E24_03345"/>
<organism evidence="1 2">
    <name type="scientific">Methanoplanus endosymbiosus</name>
    <dbReference type="NCBI Taxonomy" id="33865"/>
    <lineage>
        <taxon>Archaea</taxon>
        <taxon>Methanobacteriati</taxon>
        <taxon>Methanobacteriota</taxon>
        <taxon>Stenosarchaea group</taxon>
        <taxon>Methanomicrobia</taxon>
        <taxon>Methanomicrobiales</taxon>
        <taxon>Methanomicrobiaceae</taxon>
        <taxon>Methanoplanus</taxon>
    </lineage>
</organism>
<evidence type="ECO:0000313" key="2">
    <source>
        <dbReference type="Proteomes" id="UP001060368"/>
    </source>
</evidence>
<dbReference type="AlphaFoldDB" id="A0A9E7PMV4"/>
<evidence type="ECO:0000313" key="1">
    <source>
        <dbReference type="EMBL" id="UUX93170.1"/>
    </source>
</evidence>